<comment type="caution">
    <text evidence="1">The sequence shown here is derived from an EMBL/GenBank/DDBJ whole genome shotgun (WGS) entry which is preliminary data.</text>
</comment>
<dbReference type="Proteomes" id="UP001183390">
    <property type="component" value="Unassembled WGS sequence"/>
</dbReference>
<protein>
    <submittedName>
        <fullName evidence="1">Uncharacterized protein</fullName>
    </submittedName>
</protein>
<evidence type="ECO:0000313" key="1">
    <source>
        <dbReference type="EMBL" id="MDT0330047.1"/>
    </source>
</evidence>
<organism evidence="1 2">
    <name type="scientific">Nocardiopsis lambiniae</name>
    <dbReference type="NCBI Taxonomy" id="3075539"/>
    <lineage>
        <taxon>Bacteria</taxon>
        <taxon>Bacillati</taxon>
        <taxon>Actinomycetota</taxon>
        <taxon>Actinomycetes</taxon>
        <taxon>Streptosporangiales</taxon>
        <taxon>Nocardiopsidaceae</taxon>
        <taxon>Nocardiopsis</taxon>
    </lineage>
</organism>
<keyword evidence="2" id="KW-1185">Reference proteome</keyword>
<name>A0ABU2MBI7_9ACTN</name>
<proteinExistence type="predicted"/>
<reference evidence="2" key="1">
    <citation type="submission" date="2023-07" db="EMBL/GenBank/DDBJ databases">
        <title>30 novel species of actinomycetes from the DSMZ collection.</title>
        <authorList>
            <person name="Nouioui I."/>
        </authorList>
    </citation>
    <scope>NUCLEOTIDE SEQUENCE [LARGE SCALE GENOMIC DNA]</scope>
    <source>
        <strain evidence="2">DSM 44743</strain>
    </source>
</reference>
<gene>
    <name evidence="1" type="ORF">RM479_16670</name>
</gene>
<sequence length="262" mass="28840">MHDPATTWRRSPIGELCWSGGSGPHAIPVVPLVEDVPCVALPLAHLPLIASLGRWAAFCVSAPPAEGEPAMAAVGRVEVSLDPRGEAFADLVEQEVHKHPPTRLRVGSLMARRENWWWMGRAIVRLVDVDRVVGLPPRDRPEDALLVRGRDGDLRVEVVTSPAWPTEPGSLVELWGRNGDDPSGSGEPALVMGHQASPDFERWERWTRRGELTGQSLTLAEADGDPDPDPRPFGLLERWNNHHRVRRACVAGVAEAERRLRG</sequence>
<accession>A0ABU2MBI7</accession>
<evidence type="ECO:0000313" key="2">
    <source>
        <dbReference type="Proteomes" id="UP001183390"/>
    </source>
</evidence>
<dbReference type="RefSeq" id="WP_311512636.1">
    <property type="nucleotide sequence ID" value="NZ_JAVREP010000010.1"/>
</dbReference>
<dbReference type="EMBL" id="JAVREP010000010">
    <property type="protein sequence ID" value="MDT0330047.1"/>
    <property type="molecule type" value="Genomic_DNA"/>
</dbReference>